<evidence type="ECO:0000313" key="1">
    <source>
        <dbReference type="EMBL" id="MPC71608.1"/>
    </source>
</evidence>
<dbReference type="Proteomes" id="UP000324222">
    <property type="component" value="Unassembled WGS sequence"/>
</dbReference>
<keyword evidence="2" id="KW-1185">Reference proteome</keyword>
<comment type="caution">
    <text evidence="1">The sequence shown here is derived from an EMBL/GenBank/DDBJ whole genome shotgun (WGS) entry which is preliminary data.</text>
</comment>
<proteinExistence type="predicted"/>
<reference evidence="1 2" key="1">
    <citation type="submission" date="2019-05" db="EMBL/GenBank/DDBJ databases">
        <title>Another draft genome of Portunus trituberculatus and its Hox gene families provides insights of decapod evolution.</title>
        <authorList>
            <person name="Jeong J.-H."/>
            <person name="Song I."/>
            <person name="Kim S."/>
            <person name="Choi T."/>
            <person name="Kim D."/>
            <person name="Ryu S."/>
            <person name="Kim W."/>
        </authorList>
    </citation>
    <scope>NUCLEOTIDE SEQUENCE [LARGE SCALE GENOMIC DNA]</scope>
    <source>
        <tissue evidence="1">Muscle</tissue>
    </source>
</reference>
<name>A0A5B7HSF2_PORTR</name>
<accession>A0A5B7HSF2</accession>
<protein>
    <submittedName>
        <fullName evidence="1">Uncharacterized protein</fullName>
    </submittedName>
</protein>
<gene>
    <name evidence="1" type="ORF">E2C01_065892</name>
</gene>
<organism evidence="1 2">
    <name type="scientific">Portunus trituberculatus</name>
    <name type="common">Swimming crab</name>
    <name type="synonym">Neptunus trituberculatus</name>
    <dbReference type="NCBI Taxonomy" id="210409"/>
    <lineage>
        <taxon>Eukaryota</taxon>
        <taxon>Metazoa</taxon>
        <taxon>Ecdysozoa</taxon>
        <taxon>Arthropoda</taxon>
        <taxon>Crustacea</taxon>
        <taxon>Multicrustacea</taxon>
        <taxon>Malacostraca</taxon>
        <taxon>Eumalacostraca</taxon>
        <taxon>Eucarida</taxon>
        <taxon>Decapoda</taxon>
        <taxon>Pleocyemata</taxon>
        <taxon>Brachyura</taxon>
        <taxon>Eubrachyura</taxon>
        <taxon>Portunoidea</taxon>
        <taxon>Portunidae</taxon>
        <taxon>Portuninae</taxon>
        <taxon>Portunus</taxon>
    </lineage>
</organism>
<sequence length="78" mass="8699">MDGVHAAALMLPFPAAQNSMSYGCRIRGPPYDLSDKQSSDTHQHPDDCRMEIGQDAHRCSDASIPRRTELYCLMDGCR</sequence>
<dbReference type="EMBL" id="VSRR010033194">
    <property type="protein sequence ID" value="MPC71608.1"/>
    <property type="molecule type" value="Genomic_DNA"/>
</dbReference>
<evidence type="ECO:0000313" key="2">
    <source>
        <dbReference type="Proteomes" id="UP000324222"/>
    </source>
</evidence>
<dbReference type="AlphaFoldDB" id="A0A5B7HSF2"/>